<evidence type="ECO:0000256" key="1">
    <source>
        <dbReference type="ARBA" id="ARBA00004123"/>
    </source>
</evidence>
<accession>A0A0A6Z4A3</accession>
<name>A0A0A6Z4A3_9EUKA</name>
<dbReference type="PANTHER" id="PTHR48225:SF7">
    <property type="entry name" value="MEIOSIS-SPECIFIC PROTEIN HOP1"/>
    <property type="match status" value="1"/>
</dbReference>
<dbReference type="GO" id="GO:0005694">
    <property type="term" value="C:chromosome"/>
    <property type="evidence" value="ECO:0007669"/>
    <property type="project" value="UniProtKB-SubCell"/>
</dbReference>
<dbReference type="PROSITE" id="PS50815">
    <property type="entry name" value="HORMA"/>
    <property type="match status" value="1"/>
</dbReference>
<dbReference type="GO" id="GO:0005634">
    <property type="term" value="C:nucleus"/>
    <property type="evidence" value="ECO:0007669"/>
    <property type="project" value="UniProtKB-SubCell"/>
</dbReference>
<keyword evidence="5" id="KW-0469">Meiosis</keyword>
<dbReference type="EMBL" id="JF298003">
    <property type="protein sequence ID" value="AEW27318.1"/>
    <property type="molecule type" value="Genomic_DNA"/>
</dbReference>
<evidence type="ECO:0000256" key="3">
    <source>
        <dbReference type="ARBA" id="ARBA00022454"/>
    </source>
</evidence>
<evidence type="ECO:0000256" key="5">
    <source>
        <dbReference type="ARBA" id="ARBA00023254"/>
    </source>
</evidence>
<feature type="domain" description="HORMA" evidence="6">
    <location>
        <begin position="19"/>
        <end position="227"/>
    </location>
</feature>
<evidence type="ECO:0000259" key="6">
    <source>
        <dbReference type="PROSITE" id="PS50815"/>
    </source>
</evidence>
<evidence type="ECO:0000256" key="2">
    <source>
        <dbReference type="ARBA" id="ARBA00004286"/>
    </source>
</evidence>
<dbReference type="PANTHER" id="PTHR48225">
    <property type="entry name" value="HORMA DOMAIN-CONTAINING PROTEIN 1"/>
    <property type="match status" value="1"/>
</dbReference>
<reference evidence="7" key="1">
    <citation type="submission" date="2010-12" db="EMBL/GenBank/DDBJ databases">
        <title>Trichomonas vaginalis, Pentatrichomonas hominis and Tritrichomonas foetus meiosis-specific genes are less variable than housekeeping or mismatch repair genes.</title>
        <authorList>
            <person name="Malik S.-B."/>
            <person name="Conrad M.D."/>
            <person name="Sullivan S.A."/>
            <person name="Jelcic M.J."/>
            <person name="Carlton J.M."/>
        </authorList>
    </citation>
    <scope>NUCLEOTIDE SEQUENCE</scope>
    <source>
        <strain evidence="7">Hs3:NIH</strain>
    </source>
</reference>
<keyword evidence="3" id="KW-0158">Chromosome</keyword>
<dbReference type="InterPro" id="IPR003511">
    <property type="entry name" value="HORMA_dom"/>
</dbReference>
<dbReference type="AlphaFoldDB" id="A0A0A6Z4A3"/>
<keyword evidence="4" id="KW-0539">Nucleus</keyword>
<evidence type="ECO:0000313" key="7">
    <source>
        <dbReference type="EMBL" id="AEW27318.1"/>
    </source>
</evidence>
<dbReference type="GO" id="GO:0051321">
    <property type="term" value="P:meiotic cell cycle"/>
    <property type="evidence" value="ECO:0007669"/>
    <property type="project" value="UniProtKB-KW"/>
</dbReference>
<protein>
    <submittedName>
        <fullName evidence="7">Hop1</fullName>
    </submittedName>
</protein>
<sequence>MAARTAQRTRQATDTITEVQSVTLVRNILRSSVSSIAYLRYLFPEDNFEDTQLAGLKIKSLVPSSNPEVAAINNWLEKGVFDALEKHYLKAMVFSIFLNQTIQPVYWKATHLSSVTHQTIAFRWILQPIAQMASRILLLCQKSKIQQAWCTMIRTLITLSHTLPPLPSQRNLAMRLYYYEDVTPADYDPPGFDNASSDPDFEFIAETERIEVGGSVRTRHHAVSLRLDTALGAIRERS</sequence>
<evidence type="ECO:0000256" key="4">
    <source>
        <dbReference type="ARBA" id="ARBA00023242"/>
    </source>
</evidence>
<dbReference type="InterPro" id="IPR051294">
    <property type="entry name" value="HORMA_MeioticProgression"/>
</dbReference>
<comment type="subcellular location">
    <subcellularLocation>
        <location evidence="2">Chromosome</location>
    </subcellularLocation>
    <subcellularLocation>
        <location evidence="1">Nucleus</location>
    </subcellularLocation>
</comment>
<dbReference type="SUPFAM" id="SSF56019">
    <property type="entry name" value="The spindle assembly checkpoint protein mad2"/>
    <property type="match status" value="1"/>
</dbReference>
<dbReference type="Pfam" id="PF02301">
    <property type="entry name" value="HORMA"/>
    <property type="match status" value="1"/>
</dbReference>
<dbReference type="Gene3D" id="3.30.900.10">
    <property type="entry name" value="HORMA domain"/>
    <property type="match status" value="1"/>
</dbReference>
<organism evidence="7">
    <name type="scientific">Pentatrichomonas hominis</name>
    <dbReference type="NCBI Taxonomy" id="5728"/>
    <lineage>
        <taxon>Eukaryota</taxon>
        <taxon>Metamonada</taxon>
        <taxon>Parabasalia</taxon>
        <taxon>Trichomonadida</taxon>
        <taxon>Trichomonadidae</taxon>
        <taxon>Pentatrichomonas</taxon>
    </lineage>
</organism>
<dbReference type="InterPro" id="IPR036570">
    <property type="entry name" value="HORMA_dom_sf"/>
</dbReference>
<proteinExistence type="predicted"/>